<dbReference type="Pfam" id="PF09965">
    <property type="entry name" value="DUF2199"/>
    <property type="match status" value="1"/>
</dbReference>
<sequence>MPLSYSVKVPMAVGSIPQEELEQRVVVTPEQCVIDGKDFYLRGRIPVPVEGLEEPFIWGVWAEVSPKNFIRTNELWNVEGRENEPPFPAWLQTEIFPYGDTMNLEVRVHTQRVGRRPHFEIVDEDHPLAIEQRNGILMERVQEIAETILHREELRGRGMLGE</sequence>
<evidence type="ECO:0000313" key="2">
    <source>
        <dbReference type="Proteomes" id="UP000589520"/>
    </source>
</evidence>
<organism evidence="1 2">
    <name type="scientific">Granulicella arctica</name>
    <dbReference type="NCBI Taxonomy" id="940613"/>
    <lineage>
        <taxon>Bacteria</taxon>
        <taxon>Pseudomonadati</taxon>
        <taxon>Acidobacteriota</taxon>
        <taxon>Terriglobia</taxon>
        <taxon>Terriglobales</taxon>
        <taxon>Acidobacteriaceae</taxon>
        <taxon>Granulicella</taxon>
    </lineage>
</organism>
<evidence type="ECO:0008006" key="3">
    <source>
        <dbReference type="Google" id="ProtNLM"/>
    </source>
</evidence>
<accession>A0A7Y9PJD7</accession>
<dbReference type="EMBL" id="JACCCW010000002">
    <property type="protein sequence ID" value="NYF80912.1"/>
    <property type="molecule type" value="Genomic_DNA"/>
</dbReference>
<dbReference type="Proteomes" id="UP000589520">
    <property type="component" value="Unassembled WGS sequence"/>
</dbReference>
<dbReference type="InterPro" id="IPR018697">
    <property type="entry name" value="DUF2199"/>
</dbReference>
<evidence type="ECO:0000313" key="1">
    <source>
        <dbReference type="EMBL" id="NYF80912.1"/>
    </source>
</evidence>
<comment type="caution">
    <text evidence="1">The sequence shown here is derived from an EMBL/GenBank/DDBJ whole genome shotgun (WGS) entry which is preliminary data.</text>
</comment>
<keyword evidence="2" id="KW-1185">Reference proteome</keyword>
<proteinExistence type="predicted"/>
<reference evidence="1 2" key="1">
    <citation type="submission" date="2020-07" db="EMBL/GenBank/DDBJ databases">
        <title>Genomic Encyclopedia of Type Strains, Phase IV (KMG-V): Genome sequencing to study the core and pangenomes of soil and plant-associated prokaryotes.</title>
        <authorList>
            <person name="Whitman W."/>
        </authorList>
    </citation>
    <scope>NUCLEOTIDE SEQUENCE [LARGE SCALE GENOMIC DNA]</scope>
    <source>
        <strain evidence="1 2">X4EP2</strain>
    </source>
</reference>
<name>A0A7Y9PJD7_9BACT</name>
<dbReference type="AlphaFoldDB" id="A0A7Y9PJD7"/>
<gene>
    <name evidence="1" type="ORF">HDF17_003232</name>
</gene>
<protein>
    <recommendedName>
        <fullName evidence="3">DUF2199 domain-containing protein</fullName>
    </recommendedName>
</protein>